<comment type="caution">
    <text evidence="2">The sequence shown here is derived from an EMBL/GenBank/DDBJ whole genome shotgun (WGS) entry which is preliminary data.</text>
</comment>
<accession>A0A6N7KSU0</accession>
<dbReference type="AlphaFoldDB" id="A0A6N7KSU0"/>
<evidence type="ECO:0000313" key="3">
    <source>
        <dbReference type="Proteomes" id="UP000450000"/>
    </source>
</evidence>
<organism evidence="2 3">
    <name type="scientific">Streptomyces kaniharaensis</name>
    <dbReference type="NCBI Taxonomy" id="212423"/>
    <lineage>
        <taxon>Bacteria</taxon>
        <taxon>Bacillati</taxon>
        <taxon>Actinomycetota</taxon>
        <taxon>Actinomycetes</taxon>
        <taxon>Kitasatosporales</taxon>
        <taxon>Streptomycetaceae</taxon>
        <taxon>Streptomyces</taxon>
    </lineage>
</organism>
<dbReference type="EMBL" id="WBOF01000001">
    <property type="protein sequence ID" value="MQS14501.1"/>
    <property type="molecule type" value="Genomic_DNA"/>
</dbReference>
<evidence type="ECO:0000256" key="1">
    <source>
        <dbReference type="SAM" id="Phobius"/>
    </source>
</evidence>
<keyword evidence="1" id="KW-0812">Transmembrane</keyword>
<dbReference type="Proteomes" id="UP000450000">
    <property type="component" value="Unassembled WGS sequence"/>
</dbReference>
<proteinExistence type="predicted"/>
<protein>
    <submittedName>
        <fullName evidence="2">Protein transporter Sec31</fullName>
    </submittedName>
</protein>
<dbReference type="RefSeq" id="WP_153463302.1">
    <property type="nucleotide sequence ID" value="NZ_WBOF01000001.1"/>
</dbReference>
<reference evidence="2 3" key="1">
    <citation type="submission" date="2019-09" db="EMBL/GenBank/DDBJ databases">
        <title>Genome Sequences of Streptomyces kaniharaensis ATCC 21070.</title>
        <authorList>
            <person name="Zhu W."/>
            <person name="De Crecy-Lagard V."/>
            <person name="Richards N.G."/>
        </authorList>
    </citation>
    <scope>NUCLEOTIDE SEQUENCE [LARGE SCALE GENOMIC DNA]</scope>
    <source>
        <strain evidence="2 3">SF-557</strain>
    </source>
</reference>
<feature type="transmembrane region" description="Helical" evidence="1">
    <location>
        <begin position="79"/>
        <end position="101"/>
    </location>
</feature>
<dbReference type="OrthoDB" id="4097676at2"/>
<feature type="transmembrane region" description="Helical" evidence="1">
    <location>
        <begin position="47"/>
        <end position="67"/>
    </location>
</feature>
<feature type="transmembrane region" description="Helical" evidence="1">
    <location>
        <begin position="138"/>
        <end position="156"/>
    </location>
</feature>
<keyword evidence="1" id="KW-0472">Membrane</keyword>
<evidence type="ECO:0000313" key="2">
    <source>
        <dbReference type="EMBL" id="MQS14501.1"/>
    </source>
</evidence>
<keyword evidence="1" id="KW-1133">Transmembrane helix</keyword>
<feature type="transmembrane region" description="Helical" evidence="1">
    <location>
        <begin position="113"/>
        <end position="132"/>
    </location>
</feature>
<gene>
    <name evidence="2" type="ORF">F7Q99_20085</name>
</gene>
<keyword evidence="3" id="KW-1185">Reference proteome</keyword>
<name>A0A6N7KSU0_9ACTN</name>
<sequence length="339" mass="36721">MIRRTRTEQHEQLVPHTINGITEMVTEKYATAVPIPPRDWDRIVRGAVTGATALTVAGSIAWSTASIGDLLSRTVHPVIGYGAAGVFDLAWISCMALEWLARYDRRKAAGPRKAGHVALVIAMAAVCAHGILQGGHGAIVVGIIGALVSALAKGMWTMTMRHHSVELDDRSQQWVEARFSAAHARLATAAVHRELARVDGNTADMQAAYQTTAVEPWPGPDRPRGQRPDNVDPVVRGAILAAIATMPGATPREIVDQLVHARITTDENTVRTVSGQTDSRSATLHDLDERRGKDNISDTVRHLVRTGVTDDDALLVLVRYVHGDDVKPDTVRRLAQRVG</sequence>